<feature type="transmembrane region" description="Helical" evidence="1">
    <location>
        <begin position="6"/>
        <end position="27"/>
    </location>
</feature>
<dbReference type="AlphaFoldDB" id="A0A395I755"/>
<sequence>MNVGDTLFFDVGFCFLGFSLFLLLLLFRMRPFTCSASKLLLKREDRFKSGYLVSVMWLGRRGCRWGIALSRLLHAFYLTF</sequence>
<evidence type="ECO:0000313" key="3">
    <source>
        <dbReference type="Proteomes" id="UP000248961"/>
    </source>
</evidence>
<dbReference type="GeneID" id="37195190"/>
<proteinExistence type="predicted"/>
<dbReference type="Proteomes" id="UP000248961">
    <property type="component" value="Unassembled WGS sequence"/>
</dbReference>
<dbReference type="RefSeq" id="XP_025554082.1">
    <property type="nucleotide sequence ID" value="XM_025690901.1"/>
</dbReference>
<organism evidence="2 3">
    <name type="scientific">Aspergillus homomorphus (strain CBS 101889)</name>
    <dbReference type="NCBI Taxonomy" id="1450537"/>
    <lineage>
        <taxon>Eukaryota</taxon>
        <taxon>Fungi</taxon>
        <taxon>Dikarya</taxon>
        <taxon>Ascomycota</taxon>
        <taxon>Pezizomycotina</taxon>
        <taxon>Eurotiomycetes</taxon>
        <taxon>Eurotiomycetidae</taxon>
        <taxon>Eurotiales</taxon>
        <taxon>Aspergillaceae</taxon>
        <taxon>Aspergillus</taxon>
        <taxon>Aspergillus subgen. Circumdati</taxon>
    </lineage>
</organism>
<name>A0A395I755_ASPHC</name>
<evidence type="ECO:0000256" key="1">
    <source>
        <dbReference type="SAM" id="Phobius"/>
    </source>
</evidence>
<protein>
    <submittedName>
        <fullName evidence="2">Uncharacterized protein</fullName>
    </submittedName>
</protein>
<keyword evidence="1" id="KW-1133">Transmembrane helix</keyword>
<dbReference type="VEuPathDB" id="FungiDB:BO97DRAFT_260727"/>
<reference evidence="2 3" key="1">
    <citation type="submission" date="2018-02" db="EMBL/GenBank/DDBJ databases">
        <title>The genomes of Aspergillus section Nigri reveals drivers in fungal speciation.</title>
        <authorList>
            <consortium name="DOE Joint Genome Institute"/>
            <person name="Vesth T.C."/>
            <person name="Nybo J."/>
            <person name="Theobald S."/>
            <person name="Brandl J."/>
            <person name="Frisvad J.C."/>
            <person name="Nielsen K.F."/>
            <person name="Lyhne E.K."/>
            <person name="Kogle M.E."/>
            <person name="Kuo A."/>
            <person name="Riley R."/>
            <person name="Clum A."/>
            <person name="Nolan M."/>
            <person name="Lipzen A."/>
            <person name="Salamov A."/>
            <person name="Henrissat B."/>
            <person name="Wiebenga A."/>
            <person name="De vries R.P."/>
            <person name="Grigoriev I.V."/>
            <person name="Mortensen U.H."/>
            <person name="Andersen M.R."/>
            <person name="Baker S.E."/>
        </authorList>
    </citation>
    <scope>NUCLEOTIDE SEQUENCE [LARGE SCALE GENOMIC DNA]</scope>
    <source>
        <strain evidence="2 3">CBS 101889</strain>
    </source>
</reference>
<accession>A0A395I755</accession>
<gene>
    <name evidence="2" type="ORF">BO97DRAFT_260727</name>
</gene>
<keyword evidence="3" id="KW-1185">Reference proteome</keyword>
<keyword evidence="1" id="KW-0812">Transmembrane</keyword>
<keyword evidence="1" id="KW-0472">Membrane</keyword>
<dbReference type="EMBL" id="KZ824273">
    <property type="protein sequence ID" value="RAL14928.1"/>
    <property type="molecule type" value="Genomic_DNA"/>
</dbReference>
<evidence type="ECO:0000313" key="2">
    <source>
        <dbReference type="EMBL" id="RAL14928.1"/>
    </source>
</evidence>